<evidence type="ECO:0008006" key="4">
    <source>
        <dbReference type="Google" id="ProtNLM"/>
    </source>
</evidence>
<gene>
    <name evidence="2" type="ORF">EMA8858_04031</name>
</gene>
<sequence>MRKIVLFCFLVQILTYKIYAQNSTISPQGIILPQMSTSQIDALLGQSKGTMVFDNLLNVMKYWDGTTWQNIANTYGTWQIDGNNQYSTNTGNVGIGIATPNYKLSVEGDLGLFDVGSNYGSLNKNTTSGALIINASTSPTMLFAPKNLGIQVGGNNGIYNYYAGNVGVGTATPLTKLDVVGELMTRKRLTLSNQAGSDPAITPVWSLDNYNNDFRIFQQPTLTTSGNTHFVVKNNTGEVAIGTFTTDGYKLSVNGSIRAKEVVIESNWADYVFEDSFKLRPLSEVKTFIAQNKHLPDIPSAKEIQENGGQVSLLMTKMMQKIEELTLYIIEQQKEIDTLKQK</sequence>
<keyword evidence="3" id="KW-1185">Reference proteome</keyword>
<organism evidence="2 3">
    <name type="scientific">Emticicia aquatica</name>
    <dbReference type="NCBI Taxonomy" id="1681835"/>
    <lineage>
        <taxon>Bacteria</taxon>
        <taxon>Pseudomonadati</taxon>
        <taxon>Bacteroidota</taxon>
        <taxon>Cytophagia</taxon>
        <taxon>Cytophagales</taxon>
        <taxon>Leadbetterellaceae</taxon>
        <taxon>Emticicia</taxon>
    </lineage>
</organism>
<feature type="chain" id="PRO_5047081494" description="Peptidase S74 domain-containing protein" evidence="1">
    <location>
        <begin position="21"/>
        <end position="342"/>
    </location>
</feature>
<protein>
    <recommendedName>
        <fullName evidence="4">Peptidase S74 domain-containing protein</fullName>
    </recommendedName>
</protein>
<evidence type="ECO:0000256" key="1">
    <source>
        <dbReference type="SAM" id="SignalP"/>
    </source>
</evidence>
<comment type="caution">
    <text evidence="2">The sequence shown here is derived from an EMBL/GenBank/DDBJ whole genome shotgun (WGS) entry which is preliminary data.</text>
</comment>
<dbReference type="Proteomes" id="UP000837932">
    <property type="component" value="Unassembled WGS sequence"/>
</dbReference>
<name>A0ABN8F365_9BACT</name>
<accession>A0ABN8F365</accession>
<evidence type="ECO:0000313" key="3">
    <source>
        <dbReference type="Proteomes" id="UP000837932"/>
    </source>
</evidence>
<keyword evidence="1" id="KW-0732">Signal</keyword>
<feature type="signal peptide" evidence="1">
    <location>
        <begin position="1"/>
        <end position="20"/>
    </location>
</feature>
<reference evidence="2" key="1">
    <citation type="submission" date="2021-12" db="EMBL/GenBank/DDBJ databases">
        <authorList>
            <person name="Rodrigo-Torres L."/>
            <person name="Arahal R. D."/>
            <person name="Lucena T."/>
        </authorList>
    </citation>
    <scope>NUCLEOTIDE SEQUENCE</scope>
    <source>
        <strain evidence="2">CECT 8858</strain>
    </source>
</reference>
<dbReference type="EMBL" id="CAKLPY010000007">
    <property type="protein sequence ID" value="CAH0997896.1"/>
    <property type="molecule type" value="Genomic_DNA"/>
</dbReference>
<proteinExistence type="predicted"/>
<dbReference type="RefSeq" id="WP_238808703.1">
    <property type="nucleotide sequence ID" value="NZ_CAKLPY010000007.1"/>
</dbReference>
<evidence type="ECO:0000313" key="2">
    <source>
        <dbReference type="EMBL" id="CAH0997896.1"/>
    </source>
</evidence>